<reference evidence="2 3" key="1">
    <citation type="journal article" date="2021" name="Nat. Plants">
        <title>The Taxus genome provides insights into paclitaxel biosynthesis.</title>
        <authorList>
            <person name="Xiong X."/>
            <person name="Gou J."/>
            <person name="Liao Q."/>
            <person name="Li Y."/>
            <person name="Zhou Q."/>
            <person name="Bi G."/>
            <person name="Li C."/>
            <person name="Du R."/>
            <person name="Wang X."/>
            <person name="Sun T."/>
            <person name="Guo L."/>
            <person name="Liang H."/>
            <person name="Lu P."/>
            <person name="Wu Y."/>
            <person name="Zhang Z."/>
            <person name="Ro D.K."/>
            <person name="Shang Y."/>
            <person name="Huang S."/>
            <person name="Yan J."/>
        </authorList>
    </citation>
    <scope>NUCLEOTIDE SEQUENCE [LARGE SCALE GENOMIC DNA]</scope>
    <source>
        <strain evidence="2">Ta-2019</strain>
    </source>
</reference>
<evidence type="ECO:0000256" key="1">
    <source>
        <dbReference type="ARBA" id="ARBA00007879"/>
    </source>
</evidence>
<gene>
    <name evidence="2" type="ORF">KI387_041929</name>
</gene>
<protein>
    <submittedName>
        <fullName evidence="2">Uncharacterized protein</fullName>
    </submittedName>
</protein>
<dbReference type="Proteomes" id="UP000824469">
    <property type="component" value="Unassembled WGS sequence"/>
</dbReference>
<dbReference type="InterPro" id="IPR037151">
    <property type="entry name" value="AlkB-like_sf"/>
</dbReference>
<dbReference type="AlphaFoldDB" id="A0AA38F5C6"/>
<proteinExistence type="inferred from homology"/>
<evidence type="ECO:0000313" key="3">
    <source>
        <dbReference type="Proteomes" id="UP000824469"/>
    </source>
</evidence>
<name>A0AA38F5C6_TAXCH</name>
<dbReference type="PANTHER" id="PTHR21052:SF0">
    <property type="entry name" value="ALPHA-KETOGLUTARATE-DEPENDENT DIOXYGENASE ALKB HOMOLOG 7, MITOCHONDRIAL"/>
    <property type="match status" value="1"/>
</dbReference>
<dbReference type="EMBL" id="JAHRHJ020002118">
    <property type="protein sequence ID" value="KAH9292884.1"/>
    <property type="molecule type" value="Genomic_DNA"/>
</dbReference>
<dbReference type="GO" id="GO:0006974">
    <property type="term" value="P:DNA damage response"/>
    <property type="evidence" value="ECO:0007669"/>
    <property type="project" value="InterPro"/>
</dbReference>
<accession>A0AA38F5C6</accession>
<evidence type="ECO:0000313" key="2">
    <source>
        <dbReference type="EMBL" id="KAH9292884.1"/>
    </source>
</evidence>
<dbReference type="GO" id="GO:0005759">
    <property type="term" value="C:mitochondrial matrix"/>
    <property type="evidence" value="ECO:0007669"/>
    <property type="project" value="TreeGrafter"/>
</dbReference>
<dbReference type="SUPFAM" id="SSF51197">
    <property type="entry name" value="Clavaminate synthase-like"/>
    <property type="match status" value="1"/>
</dbReference>
<keyword evidence="3" id="KW-1185">Reference proteome</keyword>
<comment type="caution">
    <text evidence="2">The sequence shown here is derived from an EMBL/GenBank/DDBJ whole genome shotgun (WGS) entry which is preliminary data.</text>
</comment>
<dbReference type="PANTHER" id="PTHR21052">
    <property type="entry name" value="SPERMATOGENESIS ASSOCIATED 11-RELATED"/>
    <property type="match status" value="1"/>
</dbReference>
<feature type="non-terminal residue" evidence="2">
    <location>
        <position position="1"/>
    </location>
</feature>
<organism evidence="2 3">
    <name type="scientific">Taxus chinensis</name>
    <name type="common">Chinese yew</name>
    <name type="synonym">Taxus wallichiana var. chinensis</name>
    <dbReference type="NCBI Taxonomy" id="29808"/>
    <lineage>
        <taxon>Eukaryota</taxon>
        <taxon>Viridiplantae</taxon>
        <taxon>Streptophyta</taxon>
        <taxon>Embryophyta</taxon>
        <taxon>Tracheophyta</taxon>
        <taxon>Spermatophyta</taxon>
        <taxon>Pinopsida</taxon>
        <taxon>Pinidae</taxon>
        <taxon>Conifers II</taxon>
        <taxon>Cupressales</taxon>
        <taxon>Taxaceae</taxon>
        <taxon>Taxus</taxon>
    </lineage>
</organism>
<dbReference type="Gene3D" id="2.60.120.590">
    <property type="entry name" value="Alpha-ketoglutarate-dependent dioxygenase AlkB-like"/>
    <property type="match status" value="1"/>
</dbReference>
<comment type="similarity">
    <text evidence="1">Belongs to the alkB family.</text>
</comment>
<sequence>MYLLIQNCENFDLVFVTKPPCYIQSVADEIHVSIPVKKKKEKVLCGRHGRAQTRLRGAGAVSRMSMGGRRIDDHNAAVTLASALRDVFGDSDSDSDSSFHTQVGSKEKQVIETVWEQVKEINGLWLCKNFLSPQQQEELLHCIQQERWFEEPPKNQGICAHVDLARFEDGIAIISLESACVMEFTHENDRTLALNKFPILLVEGDLLLLSGEARYNWLHEINRNP</sequence>
<dbReference type="InterPro" id="IPR032870">
    <property type="entry name" value="ALKBH7-like"/>
</dbReference>
<dbReference type="GO" id="GO:0006631">
    <property type="term" value="P:fatty acid metabolic process"/>
    <property type="evidence" value="ECO:0007669"/>
    <property type="project" value="TreeGrafter"/>
</dbReference>